<comment type="caution">
    <text evidence="1">The sequence shown here is derived from an EMBL/GenBank/DDBJ whole genome shotgun (WGS) entry which is preliminary data.</text>
</comment>
<dbReference type="PANTHER" id="PTHR21551:SF2">
    <property type="entry name" value="PROTEIN PAT1 HOMOLOG 1"/>
    <property type="match status" value="1"/>
</dbReference>
<accession>A0ABV0U337</accession>
<reference evidence="1 2" key="1">
    <citation type="submission" date="2021-06" db="EMBL/GenBank/DDBJ databases">
        <authorList>
            <person name="Palmer J.M."/>
        </authorList>
    </citation>
    <scope>NUCLEOTIDE SEQUENCE [LARGE SCALE GENOMIC DNA]</scope>
    <source>
        <strain evidence="2">if_2019</strain>
        <tissue evidence="1">Muscle</tissue>
    </source>
</reference>
<dbReference type="Proteomes" id="UP001482620">
    <property type="component" value="Unassembled WGS sequence"/>
</dbReference>
<evidence type="ECO:0000313" key="1">
    <source>
        <dbReference type="EMBL" id="MEQ2238940.1"/>
    </source>
</evidence>
<dbReference type="EMBL" id="JAHRIQ010056201">
    <property type="protein sequence ID" value="MEQ2238940.1"/>
    <property type="molecule type" value="Genomic_DNA"/>
</dbReference>
<organism evidence="1 2">
    <name type="scientific">Ilyodon furcidens</name>
    <name type="common">goldbreast splitfin</name>
    <dbReference type="NCBI Taxonomy" id="33524"/>
    <lineage>
        <taxon>Eukaryota</taxon>
        <taxon>Metazoa</taxon>
        <taxon>Chordata</taxon>
        <taxon>Craniata</taxon>
        <taxon>Vertebrata</taxon>
        <taxon>Euteleostomi</taxon>
        <taxon>Actinopterygii</taxon>
        <taxon>Neopterygii</taxon>
        <taxon>Teleostei</taxon>
        <taxon>Neoteleostei</taxon>
        <taxon>Acanthomorphata</taxon>
        <taxon>Ovalentaria</taxon>
        <taxon>Atherinomorphae</taxon>
        <taxon>Cyprinodontiformes</taxon>
        <taxon>Goodeidae</taxon>
        <taxon>Ilyodon</taxon>
    </lineage>
</organism>
<keyword evidence="2" id="KW-1185">Reference proteome</keyword>
<sequence>VSDELCVMIMSVRKGKRLVARLLPFLPAAQAAAVVMVIARNLPALAKKDKQDQVLCCLVDPVSAVIQSLSSSALTDLLQELQGSEGQLTTVLQNKVNRMRQLVSQRGKTGDHLVRWENIC</sequence>
<proteinExistence type="predicted"/>
<protein>
    <submittedName>
        <fullName evidence="1">Protein PAT1 1</fullName>
    </submittedName>
</protein>
<name>A0ABV0U337_9TELE</name>
<evidence type="ECO:0000313" key="2">
    <source>
        <dbReference type="Proteomes" id="UP001482620"/>
    </source>
</evidence>
<gene>
    <name evidence="1" type="primary">PATL1_3</name>
    <name evidence="1" type="ORF">ILYODFUR_038636</name>
</gene>
<dbReference type="PANTHER" id="PTHR21551">
    <property type="entry name" value="TOPOISOMERASE II-ASSOCIATED PROTEIN PAT1"/>
    <property type="match status" value="1"/>
</dbReference>
<dbReference type="InterPro" id="IPR039900">
    <property type="entry name" value="Pat1-like"/>
</dbReference>
<feature type="non-terminal residue" evidence="1">
    <location>
        <position position="1"/>
    </location>
</feature>